<feature type="region of interest" description="Disordered" evidence="1">
    <location>
        <begin position="306"/>
        <end position="342"/>
    </location>
</feature>
<sequence length="723" mass="81892">MSNIRDLFSRDRKEKVPPDLRRALDLLRLDGFEELEDRFLSTDAFLRPWSMFRDCMFLLFPDAMSRAIQVVPFGIEAVKGVSRLDILWFYTQFDEGTLRYDPRADKHCADYTPNAAVYGMIDKSKWSIEEYEKHLFAWLLQEFKVGKGYNPWRFKCFELTNICTVWEQVLVPIVDAVRTSYNPGGRRHYGRLALFIEARCPSQLAFPDSNVAVPPGSFLSPTPYRIISMPRATAQNEGISGVLTGKQYDTTERELRDVYPQYGGLVERPRFKHKMEEWLAEQRARADRRRGLEKCGEVWTSQPQIVQRTPSHSPFKQPQSTRGNLGQWTGNARAGSESPMKRYADGLKRSISNTMSSMRIKDEKSSLHGVTRQLQFPDRTLGVKQESWSELFESQRDSFVITPLPRPQNHHRDSETSVYGKIRTSNPITEMNTRTRADTDDSVLSPMGQLSAIPRPLQEDPDVARDLEPASDGKPNLHAKKSYYNVRMPSYEGNEYEREISLTELHTHRKDLANGSESAPKKRTPATRLPAPIVPIPYVGPRVASADTPTRSSAPSITQPPPVLAPPKQVATPKKPVVAPAKSVGWPGPSSTKPKATAWPNSPSPVRTAWPGAESESDYGEFTPPIPSKSPERNIRNPRFRQHQRRDSEQEVFRIVSRENIRMALGDVSPESSTEHLVQPKSFVEPVHTMDPNKQPLQTYNTHLFPKGDERKGSQGGGDVDGD</sequence>
<evidence type="ECO:0000313" key="2">
    <source>
        <dbReference type="EMBL" id="KAF1919954.1"/>
    </source>
</evidence>
<dbReference type="AlphaFoldDB" id="A0A6A5QZ57"/>
<reference evidence="2" key="1">
    <citation type="journal article" date="2020" name="Stud. Mycol.">
        <title>101 Dothideomycetes genomes: a test case for predicting lifestyles and emergence of pathogens.</title>
        <authorList>
            <person name="Haridas S."/>
            <person name="Albert R."/>
            <person name="Binder M."/>
            <person name="Bloem J."/>
            <person name="Labutti K."/>
            <person name="Salamov A."/>
            <person name="Andreopoulos B."/>
            <person name="Baker S."/>
            <person name="Barry K."/>
            <person name="Bills G."/>
            <person name="Bluhm B."/>
            <person name="Cannon C."/>
            <person name="Castanera R."/>
            <person name="Culley D."/>
            <person name="Daum C."/>
            <person name="Ezra D."/>
            <person name="Gonzalez J."/>
            <person name="Henrissat B."/>
            <person name="Kuo A."/>
            <person name="Liang C."/>
            <person name="Lipzen A."/>
            <person name="Lutzoni F."/>
            <person name="Magnuson J."/>
            <person name="Mondo S."/>
            <person name="Nolan M."/>
            <person name="Ohm R."/>
            <person name="Pangilinan J."/>
            <person name="Park H.-J."/>
            <person name="Ramirez L."/>
            <person name="Alfaro M."/>
            <person name="Sun H."/>
            <person name="Tritt A."/>
            <person name="Yoshinaga Y."/>
            <person name="Zwiers L.-H."/>
            <person name="Turgeon B."/>
            <person name="Goodwin S."/>
            <person name="Spatafora J."/>
            <person name="Crous P."/>
            <person name="Grigoriev I."/>
        </authorList>
    </citation>
    <scope>NUCLEOTIDE SEQUENCE</scope>
    <source>
        <strain evidence="2">HMLAC05119</strain>
    </source>
</reference>
<proteinExistence type="predicted"/>
<gene>
    <name evidence="2" type="ORF">BDU57DRAFT_405855</name>
</gene>
<name>A0A6A5QZ57_AMPQU</name>
<feature type="region of interest" description="Disordered" evidence="1">
    <location>
        <begin position="512"/>
        <end position="652"/>
    </location>
</feature>
<dbReference type="EMBL" id="ML979133">
    <property type="protein sequence ID" value="KAF1919954.1"/>
    <property type="molecule type" value="Genomic_DNA"/>
</dbReference>
<feature type="region of interest" description="Disordered" evidence="1">
    <location>
        <begin position="452"/>
        <end position="478"/>
    </location>
</feature>
<evidence type="ECO:0000256" key="1">
    <source>
        <dbReference type="SAM" id="MobiDB-lite"/>
    </source>
</evidence>
<feature type="compositionally biased region" description="Polar residues" evidence="1">
    <location>
        <begin position="547"/>
        <end position="557"/>
    </location>
</feature>
<feature type="compositionally biased region" description="Polar residues" evidence="1">
    <location>
        <begin position="589"/>
        <end position="605"/>
    </location>
</feature>
<dbReference type="OrthoDB" id="3799259at2759"/>
<accession>A0A6A5QZ57</accession>
<feature type="compositionally biased region" description="Polar residues" evidence="1">
    <location>
        <begin position="306"/>
        <end position="330"/>
    </location>
</feature>
<feature type="compositionally biased region" description="Gly residues" evidence="1">
    <location>
        <begin position="714"/>
        <end position="723"/>
    </location>
</feature>
<evidence type="ECO:0000313" key="3">
    <source>
        <dbReference type="Proteomes" id="UP000800096"/>
    </source>
</evidence>
<keyword evidence="3" id="KW-1185">Reference proteome</keyword>
<dbReference type="Proteomes" id="UP000800096">
    <property type="component" value="Unassembled WGS sequence"/>
</dbReference>
<organism evidence="2 3">
    <name type="scientific">Ampelomyces quisqualis</name>
    <name type="common">Powdery mildew agent</name>
    <dbReference type="NCBI Taxonomy" id="50730"/>
    <lineage>
        <taxon>Eukaryota</taxon>
        <taxon>Fungi</taxon>
        <taxon>Dikarya</taxon>
        <taxon>Ascomycota</taxon>
        <taxon>Pezizomycotina</taxon>
        <taxon>Dothideomycetes</taxon>
        <taxon>Pleosporomycetidae</taxon>
        <taxon>Pleosporales</taxon>
        <taxon>Pleosporineae</taxon>
        <taxon>Phaeosphaeriaceae</taxon>
        <taxon>Ampelomyces</taxon>
    </lineage>
</organism>
<protein>
    <submittedName>
        <fullName evidence="2">Uncharacterized protein</fullName>
    </submittedName>
</protein>
<feature type="non-terminal residue" evidence="2">
    <location>
        <position position="723"/>
    </location>
</feature>
<feature type="region of interest" description="Disordered" evidence="1">
    <location>
        <begin position="684"/>
        <end position="723"/>
    </location>
</feature>